<dbReference type="InterPro" id="IPR006427">
    <property type="entry name" value="Portal_HK97"/>
</dbReference>
<dbReference type="InterPro" id="IPR006944">
    <property type="entry name" value="Phage/GTA_portal"/>
</dbReference>
<dbReference type="RefSeq" id="WP_197452312.1">
    <property type="nucleotide sequence ID" value="NZ_CP036348.1"/>
</dbReference>
<keyword evidence="3" id="KW-1185">Reference proteome</keyword>
<reference evidence="2 3" key="1">
    <citation type="submission" date="2019-02" db="EMBL/GenBank/DDBJ databases">
        <title>Deep-cultivation of Planctomycetes and their phenomic and genomic characterization uncovers novel biology.</title>
        <authorList>
            <person name="Wiegand S."/>
            <person name="Jogler M."/>
            <person name="Boedeker C."/>
            <person name="Pinto D."/>
            <person name="Vollmers J."/>
            <person name="Rivas-Marin E."/>
            <person name="Kohn T."/>
            <person name="Peeters S.H."/>
            <person name="Heuer A."/>
            <person name="Rast P."/>
            <person name="Oberbeckmann S."/>
            <person name="Bunk B."/>
            <person name="Jeske O."/>
            <person name="Meyerdierks A."/>
            <person name="Storesund J.E."/>
            <person name="Kallscheuer N."/>
            <person name="Luecker S."/>
            <person name="Lage O.M."/>
            <person name="Pohl T."/>
            <person name="Merkel B.J."/>
            <person name="Hornburger P."/>
            <person name="Mueller R.-W."/>
            <person name="Bruemmer F."/>
            <person name="Labrenz M."/>
            <person name="Spormann A.M."/>
            <person name="Op den Camp H."/>
            <person name="Overmann J."/>
            <person name="Amann R."/>
            <person name="Jetten M.S.M."/>
            <person name="Mascher T."/>
            <person name="Medema M.H."/>
            <person name="Devos D.P."/>
            <person name="Kaster A.-K."/>
            <person name="Ovreas L."/>
            <person name="Rohde M."/>
            <person name="Galperin M.Y."/>
            <person name="Jogler C."/>
        </authorList>
    </citation>
    <scope>NUCLEOTIDE SEQUENCE [LARGE SCALE GENOMIC DNA]</scope>
    <source>
        <strain evidence="2 3">Poly24</strain>
    </source>
</reference>
<evidence type="ECO:0000313" key="3">
    <source>
        <dbReference type="Proteomes" id="UP000315082"/>
    </source>
</evidence>
<dbReference type="KEGG" id="rcf:Poly24_08760"/>
<evidence type="ECO:0000313" key="2">
    <source>
        <dbReference type="EMBL" id="QDV67184.1"/>
    </source>
</evidence>
<dbReference type="NCBIfam" id="TIGR01537">
    <property type="entry name" value="portal_HK97"/>
    <property type="match status" value="1"/>
</dbReference>
<gene>
    <name evidence="2" type="ORF">Poly24_08760</name>
</gene>
<proteinExistence type="predicted"/>
<dbReference type="Pfam" id="PF04860">
    <property type="entry name" value="Phage_portal"/>
    <property type="match status" value="1"/>
</dbReference>
<protein>
    <submittedName>
        <fullName evidence="2">Phage portal protein</fullName>
    </submittedName>
</protein>
<accession>A0A518JNQ7</accession>
<dbReference type="AlphaFoldDB" id="A0A518JNQ7"/>
<organism evidence="2 3">
    <name type="scientific">Rosistilla carotiformis</name>
    <dbReference type="NCBI Taxonomy" id="2528017"/>
    <lineage>
        <taxon>Bacteria</taxon>
        <taxon>Pseudomonadati</taxon>
        <taxon>Planctomycetota</taxon>
        <taxon>Planctomycetia</taxon>
        <taxon>Pirellulales</taxon>
        <taxon>Pirellulaceae</taxon>
        <taxon>Rosistilla</taxon>
    </lineage>
</organism>
<dbReference type="Proteomes" id="UP000315082">
    <property type="component" value="Chromosome"/>
</dbReference>
<evidence type="ECO:0000256" key="1">
    <source>
        <dbReference type="SAM" id="MobiDB-lite"/>
    </source>
</evidence>
<dbReference type="EMBL" id="CP036348">
    <property type="protein sequence ID" value="QDV67184.1"/>
    <property type="molecule type" value="Genomic_DNA"/>
</dbReference>
<sequence>MTAGVYDALSCFDIYHSTEQRSAAGGGAGWDVFATGDTSDAGETVTATKALGYAPVYQAVSRISGDVAKLPLGIYKRVKGGKELQRNHAVFPIIQLMGRANPSVSAFKFWRRLMAQALLWNNGWAWIERSASGRPIGLYNLLSDRTGYGRDKKTGQLCVHTEVGGKLWQLLPDDVIHIEGVSIDCEAGESILRLFRHDFGLALAARKFKSKFFKGNANLGGILMVPPGSNPDNVRKVRNKLDAKMSGESNESFKTLVLRDGYKWLGTQVDPQKASVSSIDEDGIRSVAQMYNLDPSLFGLKSSVSYNSREMAKQDYHESALSPWLVGIKSECQLKLLSDAEREADTHLIDYNINAMQWTDAKTRAEIASKGIQSGRYSPNETRSWENMNAYDGGDVWYQPLHLATVGKSADDEYEGEPDEDPETDDAERSLHRALMVETLTRMHGRLHGQARKHADYASNMAANRSICESMLSTPAAIARVNVASVLDAYDNWMRDADDNWDAVRVSIPNFAKALLK</sequence>
<feature type="compositionally biased region" description="Acidic residues" evidence="1">
    <location>
        <begin position="412"/>
        <end position="426"/>
    </location>
</feature>
<feature type="region of interest" description="Disordered" evidence="1">
    <location>
        <begin position="408"/>
        <end position="428"/>
    </location>
</feature>
<name>A0A518JNQ7_9BACT</name>